<reference evidence="1 2" key="1">
    <citation type="journal article" date="2024" name="G3 (Bethesda)">
        <title>Genome assembly of Hibiscus sabdariffa L. provides insights into metabolisms of medicinal natural products.</title>
        <authorList>
            <person name="Kim T."/>
        </authorList>
    </citation>
    <scope>NUCLEOTIDE SEQUENCE [LARGE SCALE GENOMIC DNA]</scope>
    <source>
        <strain evidence="1">TK-2024</strain>
        <tissue evidence="1">Old leaves</tissue>
    </source>
</reference>
<gene>
    <name evidence="1" type="ORF">V6N11_065184</name>
</gene>
<evidence type="ECO:0000313" key="1">
    <source>
        <dbReference type="EMBL" id="KAK8999686.1"/>
    </source>
</evidence>
<keyword evidence="2" id="KW-1185">Reference proteome</keyword>
<protein>
    <submittedName>
        <fullName evidence="1">Uncharacterized protein</fullName>
    </submittedName>
</protein>
<accession>A0ABR2QG73</accession>
<sequence>MLTASKLPLDPVACALFPTEPKIHREPSEAIQFVRALISSERLCCFYFAKPKSRMIAPSNYLQITMRLLTIRVAERRL</sequence>
<evidence type="ECO:0000313" key="2">
    <source>
        <dbReference type="Proteomes" id="UP001396334"/>
    </source>
</evidence>
<dbReference type="EMBL" id="JBBPBN010000039">
    <property type="protein sequence ID" value="KAK8999686.1"/>
    <property type="molecule type" value="Genomic_DNA"/>
</dbReference>
<proteinExistence type="predicted"/>
<organism evidence="1 2">
    <name type="scientific">Hibiscus sabdariffa</name>
    <name type="common">roselle</name>
    <dbReference type="NCBI Taxonomy" id="183260"/>
    <lineage>
        <taxon>Eukaryota</taxon>
        <taxon>Viridiplantae</taxon>
        <taxon>Streptophyta</taxon>
        <taxon>Embryophyta</taxon>
        <taxon>Tracheophyta</taxon>
        <taxon>Spermatophyta</taxon>
        <taxon>Magnoliopsida</taxon>
        <taxon>eudicotyledons</taxon>
        <taxon>Gunneridae</taxon>
        <taxon>Pentapetalae</taxon>
        <taxon>rosids</taxon>
        <taxon>malvids</taxon>
        <taxon>Malvales</taxon>
        <taxon>Malvaceae</taxon>
        <taxon>Malvoideae</taxon>
        <taxon>Hibiscus</taxon>
    </lineage>
</organism>
<name>A0ABR2QG73_9ROSI</name>
<comment type="caution">
    <text evidence="1">The sequence shown here is derived from an EMBL/GenBank/DDBJ whole genome shotgun (WGS) entry which is preliminary data.</text>
</comment>
<dbReference type="Proteomes" id="UP001396334">
    <property type="component" value="Unassembled WGS sequence"/>
</dbReference>